<keyword evidence="2" id="KW-1185">Reference proteome</keyword>
<evidence type="ECO:0000313" key="1">
    <source>
        <dbReference type="EMBL" id="MPC46689.1"/>
    </source>
</evidence>
<proteinExistence type="predicted"/>
<dbReference type="Proteomes" id="UP000324222">
    <property type="component" value="Unassembled WGS sequence"/>
</dbReference>
<reference evidence="1 2" key="1">
    <citation type="submission" date="2019-05" db="EMBL/GenBank/DDBJ databases">
        <title>Another draft genome of Portunus trituberculatus and its Hox gene families provides insights of decapod evolution.</title>
        <authorList>
            <person name="Jeong J.-H."/>
            <person name="Song I."/>
            <person name="Kim S."/>
            <person name="Choi T."/>
            <person name="Kim D."/>
            <person name="Ryu S."/>
            <person name="Kim W."/>
        </authorList>
    </citation>
    <scope>NUCLEOTIDE SEQUENCE [LARGE SCALE GENOMIC DNA]</scope>
    <source>
        <tissue evidence="1">Muscle</tissue>
    </source>
</reference>
<sequence>MPVKECKEQLLDSIWDMVTSSLKEGRVPLELKRDNITPIFKGGKATGPLNHRPALLTKVVGKI</sequence>
<dbReference type="AlphaFoldDB" id="A0A5B7FN85"/>
<name>A0A5B7FN85_PORTR</name>
<dbReference type="EMBL" id="VSRR010007326">
    <property type="protein sequence ID" value="MPC46689.1"/>
    <property type="molecule type" value="Genomic_DNA"/>
</dbReference>
<accession>A0A5B7FN85</accession>
<evidence type="ECO:0000313" key="2">
    <source>
        <dbReference type="Proteomes" id="UP000324222"/>
    </source>
</evidence>
<comment type="caution">
    <text evidence="1">The sequence shown here is derived from an EMBL/GenBank/DDBJ whole genome shotgun (WGS) entry which is preliminary data.</text>
</comment>
<organism evidence="1 2">
    <name type="scientific">Portunus trituberculatus</name>
    <name type="common">Swimming crab</name>
    <name type="synonym">Neptunus trituberculatus</name>
    <dbReference type="NCBI Taxonomy" id="210409"/>
    <lineage>
        <taxon>Eukaryota</taxon>
        <taxon>Metazoa</taxon>
        <taxon>Ecdysozoa</taxon>
        <taxon>Arthropoda</taxon>
        <taxon>Crustacea</taxon>
        <taxon>Multicrustacea</taxon>
        <taxon>Malacostraca</taxon>
        <taxon>Eumalacostraca</taxon>
        <taxon>Eucarida</taxon>
        <taxon>Decapoda</taxon>
        <taxon>Pleocyemata</taxon>
        <taxon>Brachyura</taxon>
        <taxon>Eubrachyura</taxon>
        <taxon>Portunoidea</taxon>
        <taxon>Portunidae</taxon>
        <taxon>Portuninae</taxon>
        <taxon>Portunus</taxon>
    </lineage>
</organism>
<protein>
    <submittedName>
        <fullName evidence="1">Uncharacterized protein</fullName>
    </submittedName>
</protein>
<gene>
    <name evidence="1" type="ORF">E2C01_040413</name>
</gene>